<protein>
    <submittedName>
        <fullName evidence="3">Uncharacterized protein</fullName>
    </submittedName>
</protein>
<dbReference type="PANTHER" id="PTHR21581">
    <property type="entry name" value="D-ALANYL-D-ALANINE CARBOXYPEPTIDASE"/>
    <property type="match status" value="1"/>
</dbReference>
<dbReference type="Proteomes" id="UP000242770">
    <property type="component" value="Unassembled WGS sequence"/>
</dbReference>
<dbReference type="GO" id="GO:0005794">
    <property type="term" value="C:Golgi apparatus"/>
    <property type="evidence" value="ECO:0007669"/>
    <property type="project" value="TreeGrafter"/>
</dbReference>
<proteinExistence type="predicted"/>
<accession>A0A0F7SDF1</accession>
<dbReference type="OrthoDB" id="428342at2759"/>
<dbReference type="EMBL" id="LK056689">
    <property type="protein sequence ID" value="CDR88863.1"/>
    <property type="molecule type" value="Genomic_DNA"/>
</dbReference>
<dbReference type="EMBL" id="CCFA01004756">
    <property type="protein sequence ID" value="CDW99495.1"/>
    <property type="molecule type" value="Genomic_DNA"/>
</dbReference>
<evidence type="ECO:0000256" key="1">
    <source>
        <dbReference type="SAM" id="MobiDB-lite"/>
    </source>
</evidence>
<dbReference type="STRING" id="49012.A0A0F7SDF1"/>
<feature type="region of interest" description="Disordered" evidence="1">
    <location>
        <begin position="24"/>
        <end position="70"/>
    </location>
</feature>
<name>A0A0F7SDF1_9BASI</name>
<evidence type="ECO:0000313" key="2">
    <source>
        <dbReference type="EMBL" id="CDR88863.1"/>
    </source>
</evidence>
<sequence length="495" mass="54251">MDDEQLTVPPSSSNVSFDPLAVAPAFARAPSSNAPPTDQQQQPAHATSSDAPSRSRLSVPALGDPSLMGELPTTDPLSILLQKHLPPHIRPQRDLSGIWHTSNAPNTSEAHALANEIPNPFVTGNEATPAVEIINADTVQQAAASNSWRRIASLARSKLEHYSNVERLSQQQLVEAPIQDGQMDVRQALDWWSVRLYALARLKLYSMLRTELAALWQVLSTTLVEEGSRVVLADTEYVPFTLRVLKATEPKYRGEVRTTLEQYTLLIQMCKRQMRRFRASTTAAVDGDVKEQIRKWRGRAERLGLMLAFTLAEAKDYAGAIEIVTPLIESSFNKVDGSESNIEDQLQLVLIASRLYIQAGDLSTATSLLDRTQSLLPSPPTHLTHSRSLIHAISGDFSTATSLLPHPSTPAEHLNQAIITFYSAHLDSSLSQLEELLSSHSQEIASADAVVFNLATLYELGQGSESQVVAKKREVLDRVARYAGEPGVSGSSFKL</sequence>
<feature type="compositionally biased region" description="Polar residues" evidence="1">
    <location>
        <begin position="30"/>
        <end position="56"/>
    </location>
</feature>
<reference evidence="4" key="3">
    <citation type="submission" date="2014-06" db="EMBL/GenBank/DDBJ databases">
        <authorList>
            <person name="Berkman P.J."/>
        </authorList>
    </citation>
    <scope>NUCLEOTIDE SEQUENCE [LARGE SCALE GENOMIC DNA]</scope>
</reference>
<evidence type="ECO:0000313" key="3">
    <source>
        <dbReference type="EMBL" id="CDW99495.1"/>
    </source>
</evidence>
<gene>
    <name evidence="3" type="primary">SSCI77910.1</name>
    <name evidence="2" type="ORF">SPSC_05695</name>
</gene>
<reference evidence="2" key="2">
    <citation type="submission" date="2014-06" db="EMBL/GenBank/DDBJ databases">
        <authorList>
            <person name="Ju J."/>
            <person name="Zhang J."/>
        </authorList>
    </citation>
    <scope>NUCLEOTIDE SEQUENCE</scope>
    <source>
        <strain evidence="2">SscI8</strain>
    </source>
</reference>
<evidence type="ECO:0000313" key="4">
    <source>
        <dbReference type="Proteomes" id="UP000242770"/>
    </source>
</evidence>
<dbReference type="AlphaFoldDB" id="A0A0F7SDF1"/>
<reference evidence="3" key="1">
    <citation type="submission" date="2014-06" db="EMBL/GenBank/DDBJ databases">
        <authorList>
            <person name="Berkman J.Paul."/>
        </authorList>
    </citation>
    <scope>NUCLEOTIDE SEQUENCE [LARGE SCALE GENOMIC DNA]</scope>
</reference>
<dbReference type="GO" id="GO:0030008">
    <property type="term" value="C:TRAPP complex"/>
    <property type="evidence" value="ECO:0007669"/>
    <property type="project" value="TreeGrafter"/>
</dbReference>
<dbReference type="PANTHER" id="PTHR21581:SF6">
    <property type="entry name" value="TRAFFICKING PROTEIN PARTICLE COMPLEX SUBUNIT 12"/>
    <property type="match status" value="1"/>
</dbReference>
<keyword evidence="4" id="KW-1185">Reference proteome</keyword>
<organism evidence="3 4">
    <name type="scientific">Sporisorium scitamineum</name>
    <dbReference type="NCBI Taxonomy" id="49012"/>
    <lineage>
        <taxon>Eukaryota</taxon>
        <taxon>Fungi</taxon>
        <taxon>Dikarya</taxon>
        <taxon>Basidiomycota</taxon>
        <taxon>Ustilaginomycotina</taxon>
        <taxon>Ustilaginomycetes</taxon>
        <taxon>Ustilaginales</taxon>
        <taxon>Ustilaginaceae</taxon>
        <taxon>Sporisorium</taxon>
    </lineage>
</organism>